<evidence type="ECO:0000259" key="1">
    <source>
        <dbReference type="PROSITE" id="PS50172"/>
    </source>
</evidence>
<reference evidence="2" key="2">
    <citation type="submission" date="2023-05" db="EMBL/GenBank/DDBJ databases">
        <authorList>
            <consortium name="Lawrence Berkeley National Laboratory"/>
            <person name="Steindorff A."/>
            <person name="Hensen N."/>
            <person name="Bonometti L."/>
            <person name="Westerberg I."/>
            <person name="Brannstrom I.O."/>
            <person name="Guillou S."/>
            <person name="Cros-Aarteil S."/>
            <person name="Calhoun S."/>
            <person name="Haridas S."/>
            <person name="Kuo A."/>
            <person name="Mondo S."/>
            <person name="Pangilinan J."/>
            <person name="Riley R."/>
            <person name="Labutti K."/>
            <person name="Andreopoulos B."/>
            <person name="Lipzen A."/>
            <person name="Chen C."/>
            <person name="Yanf M."/>
            <person name="Daum C."/>
            <person name="Ng V."/>
            <person name="Clum A."/>
            <person name="Ohm R."/>
            <person name="Martin F."/>
            <person name="Silar P."/>
            <person name="Natvig D."/>
            <person name="Lalanne C."/>
            <person name="Gautier V."/>
            <person name="Ament-Velasquez S.L."/>
            <person name="Kruys A."/>
            <person name="Hutchinson M.I."/>
            <person name="Powell A.J."/>
            <person name="Barry K."/>
            <person name="Miller A.N."/>
            <person name="Grigoriev I.V."/>
            <person name="Debuchy R."/>
            <person name="Gladieux P."/>
            <person name="Thoren M.H."/>
            <person name="Johannesson H."/>
        </authorList>
    </citation>
    <scope>NUCLEOTIDE SEQUENCE</scope>
    <source>
        <strain evidence="2">CBS 123565</strain>
    </source>
</reference>
<dbReference type="AlphaFoldDB" id="A0AAN6US61"/>
<dbReference type="Gene3D" id="3.40.50.10190">
    <property type="entry name" value="BRCT domain"/>
    <property type="match status" value="1"/>
</dbReference>
<dbReference type="EMBL" id="MU853401">
    <property type="protein sequence ID" value="KAK4138213.1"/>
    <property type="molecule type" value="Genomic_DNA"/>
</dbReference>
<comment type="caution">
    <text evidence="2">The sequence shown here is derived from an EMBL/GenBank/DDBJ whole genome shotgun (WGS) entry which is preliminary data.</text>
</comment>
<reference evidence="2" key="1">
    <citation type="journal article" date="2023" name="Mol. Phylogenet. Evol.">
        <title>Genome-scale phylogeny and comparative genomics of the fungal order Sordariales.</title>
        <authorList>
            <person name="Hensen N."/>
            <person name="Bonometti L."/>
            <person name="Westerberg I."/>
            <person name="Brannstrom I.O."/>
            <person name="Guillou S."/>
            <person name="Cros-Aarteil S."/>
            <person name="Calhoun S."/>
            <person name="Haridas S."/>
            <person name="Kuo A."/>
            <person name="Mondo S."/>
            <person name="Pangilinan J."/>
            <person name="Riley R."/>
            <person name="LaButti K."/>
            <person name="Andreopoulos B."/>
            <person name="Lipzen A."/>
            <person name="Chen C."/>
            <person name="Yan M."/>
            <person name="Daum C."/>
            <person name="Ng V."/>
            <person name="Clum A."/>
            <person name="Steindorff A."/>
            <person name="Ohm R.A."/>
            <person name="Martin F."/>
            <person name="Silar P."/>
            <person name="Natvig D.O."/>
            <person name="Lalanne C."/>
            <person name="Gautier V."/>
            <person name="Ament-Velasquez S.L."/>
            <person name="Kruys A."/>
            <person name="Hutchinson M.I."/>
            <person name="Powell A.J."/>
            <person name="Barry K."/>
            <person name="Miller A.N."/>
            <person name="Grigoriev I.V."/>
            <person name="Debuchy R."/>
            <person name="Gladieux P."/>
            <person name="Hiltunen Thoren M."/>
            <person name="Johannesson H."/>
        </authorList>
    </citation>
    <scope>NUCLEOTIDE SEQUENCE</scope>
    <source>
        <strain evidence="2">CBS 123565</strain>
    </source>
</reference>
<evidence type="ECO:0000313" key="3">
    <source>
        <dbReference type="Proteomes" id="UP001304895"/>
    </source>
</evidence>
<proteinExistence type="predicted"/>
<dbReference type="PROSITE" id="PS50172">
    <property type="entry name" value="BRCT"/>
    <property type="match status" value="1"/>
</dbReference>
<feature type="domain" description="BRCT" evidence="1">
    <location>
        <begin position="6"/>
        <end position="112"/>
    </location>
</feature>
<protein>
    <recommendedName>
        <fullName evidence="1">BRCT domain-containing protein</fullName>
    </recommendedName>
</protein>
<dbReference type="SUPFAM" id="SSF52113">
    <property type="entry name" value="BRCT domain"/>
    <property type="match status" value="1"/>
</dbReference>
<name>A0AAN6US61_9PEZI</name>
<organism evidence="2 3">
    <name type="scientific">Trichocladium antarcticum</name>
    <dbReference type="NCBI Taxonomy" id="1450529"/>
    <lineage>
        <taxon>Eukaryota</taxon>
        <taxon>Fungi</taxon>
        <taxon>Dikarya</taxon>
        <taxon>Ascomycota</taxon>
        <taxon>Pezizomycotina</taxon>
        <taxon>Sordariomycetes</taxon>
        <taxon>Sordariomycetidae</taxon>
        <taxon>Sordariales</taxon>
        <taxon>Chaetomiaceae</taxon>
        <taxon>Trichocladium</taxon>
    </lineage>
</organism>
<keyword evidence="3" id="KW-1185">Reference proteome</keyword>
<evidence type="ECO:0000313" key="2">
    <source>
        <dbReference type="EMBL" id="KAK4138213.1"/>
    </source>
</evidence>
<dbReference type="InterPro" id="IPR001357">
    <property type="entry name" value="BRCT_dom"/>
</dbReference>
<dbReference type="Proteomes" id="UP001304895">
    <property type="component" value="Unassembled WGS sequence"/>
</dbReference>
<sequence length="275" mass="31429">MRSRRREKPIFRGFAIALAGDFGDLGGGQWTDANIARWIGLRGGMFAGRAPLPTRTVTHLVCTAEAFRAGTGREGTVRDVLQRGSSTQIVELDWLEDSLHQQKRLDEAPYSHLRALTVEREREKRRLRNLKGQEQAVRTVNPNLYHVYRDQTYFQYTVLLTRDNEDEGIQGERYVLTIYESNAAQPHLYWFIVKYYKKKGDTHAKVHRPSNSPGVFSRAFAQFESFFLCKTGLPWAQRLLGPGPTTTATAEKKLFRYTPPVGVFHHRQTGTQGES</sequence>
<accession>A0AAN6US61</accession>
<dbReference type="InterPro" id="IPR036420">
    <property type="entry name" value="BRCT_dom_sf"/>
</dbReference>
<gene>
    <name evidence="2" type="ORF">BT67DRAFT_475401</name>
</gene>